<dbReference type="AlphaFoldDB" id="X1EIW7"/>
<gene>
    <name evidence="1" type="ORF">S01H4_58802</name>
</gene>
<proteinExistence type="predicted"/>
<accession>X1EIW7</accession>
<reference evidence="1" key="1">
    <citation type="journal article" date="2014" name="Front. Microbiol.">
        <title>High frequency of phylogenetically diverse reductive dehalogenase-homologous genes in deep subseafloor sedimentary metagenomes.</title>
        <authorList>
            <person name="Kawai M."/>
            <person name="Futagami T."/>
            <person name="Toyoda A."/>
            <person name="Takaki Y."/>
            <person name="Nishi S."/>
            <person name="Hori S."/>
            <person name="Arai W."/>
            <person name="Tsubouchi T."/>
            <person name="Morono Y."/>
            <person name="Uchiyama I."/>
            <person name="Ito T."/>
            <person name="Fujiyama A."/>
            <person name="Inagaki F."/>
            <person name="Takami H."/>
        </authorList>
    </citation>
    <scope>NUCLEOTIDE SEQUENCE</scope>
    <source>
        <strain evidence="1">Expedition CK06-06</strain>
    </source>
</reference>
<name>X1EIW7_9ZZZZ</name>
<comment type="caution">
    <text evidence="1">The sequence shown here is derived from an EMBL/GenBank/DDBJ whole genome shotgun (WGS) entry which is preliminary data.</text>
</comment>
<protein>
    <submittedName>
        <fullName evidence="1">Uncharacterized protein</fullName>
    </submittedName>
</protein>
<evidence type="ECO:0000313" key="1">
    <source>
        <dbReference type="EMBL" id="GAH17059.1"/>
    </source>
</evidence>
<organism evidence="1">
    <name type="scientific">marine sediment metagenome</name>
    <dbReference type="NCBI Taxonomy" id="412755"/>
    <lineage>
        <taxon>unclassified sequences</taxon>
        <taxon>metagenomes</taxon>
        <taxon>ecological metagenomes</taxon>
    </lineage>
</organism>
<sequence length="54" mass="6534">MKSIYTNTPMTEDGFVKKIKKYHFLGGYLFDSILIYFRYEKISLSGYYYLLFLL</sequence>
<dbReference type="EMBL" id="BART01034399">
    <property type="protein sequence ID" value="GAH17059.1"/>
    <property type="molecule type" value="Genomic_DNA"/>
</dbReference>